<dbReference type="PANTHER" id="PTHR43300">
    <property type="entry name" value="ACETYLTRANSFERASE"/>
    <property type="match status" value="1"/>
</dbReference>
<feature type="active site" description="Proton acceptor" evidence="5">
    <location>
        <position position="132"/>
    </location>
</feature>
<evidence type="ECO:0000256" key="4">
    <source>
        <dbReference type="ARBA" id="ARBA00023315"/>
    </source>
</evidence>
<dbReference type="EMBL" id="BSOH01000023">
    <property type="protein sequence ID" value="GLR18870.1"/>
    <property type="molecule type" value="Genomic_DNA"/>
</dbReference>
<dbReference type="GO" id="GO:0016746">
    <property type="term" value="F:acyltransferase activity"/>
    <property type="evidence" value="ECO:0007669"/>
    <property type="project" value="UniProtKB-KW"/>
</dbReference>
<dbReference type="PROSITE" id="PS00101">
    <property type="entry name" value="HEXAPEP_TRANSFERASES"/>
    <property type="match status" value="1"/>
</dbReference>
<dbReference type="SUPFAM" id="SSF51161">
    <property type="entry name" value="Trimeric LpxA-like enzymes"/>
    <property type="match status" value="1"/>
</dbReference>
<keyword evidence="2" id="KW-0808">Transferase</keyword>
<comment type="caution">
    <text evidence="8">The sequence shown here is derived from an EMBL/GenBank/DDBJ whole genome shotgun (WGS) entry which is preliminary data.</text>
</comment>
<reference evidence="8" key="1">
    <citation type="journal article" date="2014" name="Int. J. Syst. Evol. Microbiol.">
        <title>Complete genome sequence of Corynebacterium casei LMG S-19264T (=DSM 44701T), isolated from a smear-ripened cheese.</title>
        <authorList>
            <consortium name="US DOE Joint Genome Institute (JGI-PGF)"/>
            <person name="Walter F."/>
            <person name="Albersmeier A."/>
            <person name="Kalinowski J."/>
            <person name="Ruckert C."/>
        </authorList>
    </citation>
    <scope>NUCLEOTIDE SEQUENCE</scope>
    <source>
        <strain evidence="8">NBRC 108769</strain>
    </source>
</reference>
<proteinExistence type="inferred from homology"/>
<sequence length="206" mass="21957">MNKSSVIIGYSGHAYVIIDALYSSDGKNIFTSYCDAEEKIHNPYQLNYLGEESKEIIGKYNWFVGIGNNLIREKIISKFDHQNLLTIIHKTSIVSDKAMIGKGSFVSGNSTINALANIGLGCIINTGTIIEHECHIGDFAHIAPGAVLAGNVSIGKRSFIGANATVIQGINIGNDVVVGAGAVIINDIPDKCTVVGNPGKIIKQTK</sequence>
<evidence type="ECO:0000256" key="3">
    <source>
        <dbReference type="ARBA" id="ARBA00022737"/>
    </source>
</evidence>
<keyword evidence="4" id="KW-0012">Acyltransferase</keyword>
<evidence type="ECO:0000259" key="7">
    <source>
        <dbReference type="Pfam" id="PF17836"/>
    </source>
</evidence>
<keyword evidence="9" id="KW-1185">Reference proteome</keyword>
<dbReference type="AlphaFoldDB" id="A0AA37WHJ5"/>
<dbReference type="RefSeq" id="WP_235292816.1">
    <property type="nucleotide sequence ID" value="NZ_BSOH01000023.1"/>
</dbReference>
<evidence type="ECO:0000256" key="5">
    <source>
        <dbReference type="PIRSR" id="PIRSR620019-1"/>
    </source>
</evidence>
<evidence type="ECO:0000256" key="2">
    <source>
        <dbReference type="ARBA" id="ARBA00022679"/>
    </source>
</evidence>
<dbReference type="Gene3D" id="2.160.10.10">
    <property type="entry name" value="Hexapeptide repeat proteins"/>
    <property type="match status" value="1"/>
</dbReference>
<accession>A0AA37WHJ5</accession>
<comment type="similarity">
    <text evidence="1">Belongs to the transferase hexapeptide repeat family.</text>
</comment>
<dbReference type="Proteomes" id="UP001156666">
    <property type="component" value="Unassembled WGS sequence"/>
</dbReference>
<name>A0AA37WHJ5_9BACT</name>
<organism evidence="8 9">
    <name type="scientific">Portibacter lacus</name>
    <dbReference type="NCBI Taxonomy" id="1099794"/>
    <lineage>
        <taxon>Bacteria</taxon>
        <taxon>Pseudomonadati</taxon>
        <taxon>Bacteroidota</taxon>
        <taxon>Saprospiria</taxon>
        <taxon>Saprospirales</taxon>
        <taxon>Haliscomenobacteraceae</taxon>
        <taxon>Portibacter</taxon>
    </lineage>
</organism>
<dbReference type="NCBIfam" id="TIGR03570">
    <property type="entry name" value="NeuD_NnaD"/>
    <property type="match status" value="1"/>
</dbReference>
<dbReference type="InterPro" id="IPR001451">
    <property type="entry name" value="Hexapep"/>
</dbReference>
<feature type="site" description="Increases basicity of active site His" evidence="5">
    <location>
        <position position="133"/>
    </location>
</feature>
<gene>
    <name evidence="8" type="ORF">GCM10007940_34860</name>
</gene>
<keyword evidence="3" id="KW-0677">Repeat</keyword>
<dbReference type="InterPro" id="IPR018357">
    <property type="entry name" value="Hexapep_transf_CS"/>
</dbReference>
<dbReference type="InterPro" id="IPR041561">
    <property type="entry name" value="PglD_N"/>
</dbReference>
<feature type="domain" description="PglD N-terminal" evidence="7">
    <location>
        <begin position="6"/>
        <end position="78"/>
    </location>
</feature>
<evidence type="ECO:0000313" key="9">
    <source>
        <dbReference type="Proteomes" id="UP001156666"/>
    </source>
</evidence>
<dbReference type="InterPro" id="IPR050179">
    <property type="entry name" value="Trans_hexapeptide_repeat"/>
</dbReference>
<evidence type="ECO:0000256" key="6">
    <source>
        <dbReference type="PIRSR" id="PIRSR620019-2"/>
    </source>
</evidence>
<feature type="binding site" evidence="6">
    <location>
        <begin position="11"/>
        <end position="13"/>
    </location>
    <ligand>
        <name>substrate</name>
    </ligand>
</feature>
<dbReference type="PANTHER" id="PTHR43300:SF7">
    <property type="entry name" value="UDP-N-ACETYLBACILLOSAMINE N-ACETYLTRANSFERASE"/>
    <property type="match status" value="1"/>
</dbReference>
<evidence type="ECO:0000313" key="8">
    <source>
        <dbReference type="EMBL" id="GLR18870.1"/>
    </source>
</evidence>
<dbReference type="CDD" id="cd03360">
    <property type="entry name" value="LbH_AT_putative"/>
    <property type="match status" value="1"/>
</dbReference>
<protein>
    <submittedName>
        <fullName evidence="8">Acetyltransferase</fullName>
    </submittedName>
</protein>
<dbReference type="InterPro" id="IPR020019">
    <property type="entry name" value="AcTrfase_PglD-like"/>
</dbReference>
<feature type="binding site" evidence="6">
    <location>
        <position position="67"/>
    </location>
    <ligand>
        <name>substrate</name>
    </ligand>
</feature>
<feature type="binding site" evidence="6">
    <location>
        <position position="141"/>
    </location>
    <ligand>
        <name>acetyl-CoA</name>
        <dbReference type="ChEBI" id="CHEBI:57288"/>
    </ligand>
</feature>
<dbReference type="Pfam" id="PF14602">
    <property type="entry name" value="Hexapep_2"/>
    <property type="match status" value="1"/>
</dbReference>
<dbReference type="Pfam" id="PF17836">
    <property type="entry name" value="PglD_N"/>
    <property type="match status" value="1"/>
</dbReference>
<dbReference type="Gene3D" id="3.40.50.20">
    <property type="match status" value="1"/>
</dbReference>
<evidence type="ECO:0000256" key="1">
    <source>
        <dbReference type="ARBA" id="ARBA00007274"/>
    </source>
</evidence>
<reference evidence="8" key="2">
    <citation type="submission" date="2023-01" db="EMBL/GenBank/DDBJ databases">
        <title>Draft genome sequence of Portibacter lacus strain NBRC 108769.</title>
        <authorList>
            <person name="Sun Q."/>
            <person name="Mori K."/>
        </authorList>
    </citation>
    <scope>NUCLEOTIDE SEQUENCE</scope>
    <source>
        <strain evidence="8">NBRC 108769</strain>
    </source>
</reference>
<dbReference type="InterPro" id="IPR011004">
    <property type="entry name" value="Trimer_LpxA-like_sf"/>
</dbReference>